<evidence type="ECO:0000256" key="2">
    <source>
        <dbReference type="SAM" id="SignalP"/>
    </source>
</evidence>
<dbReference type="PROSITE" id="PS51257">
    <property type="entry name" value="PROKAR_LIPOPROTEIN"/>
    <property type="match status" value="1"/>
</dbReference>
<dbReference type="EMBL" id="SNWD01000008">
    <property type="protein sequence ID" value="TDN81064.1"/>
    <property type="molecule type" value="Genomic_DNA"/>
</dbReference>
<evidence type="ECO:0000259" key="3">
    <source>
        <dbReference type="PROSITE" id="PS50213"/>
    </source>
</evidence>
<protein>
    <submittedName>
        <fullName evidence="4">Putative surface protein with fasciclin (FAS1) repeats</fullName>
    </submittedName>
</protein>
<accession>A0A4R6FKG5</accession>
<feature type="chain" id="PRO_5020746899" evidence="2">
    <location>
        <begin position="20"/>
        <end position="232"/>
    </location>
</feature>
<name>A0A4R6FKG5_9SPHN</name>
<dbReference type="InterPro" id="IPR000782">
    <property type="entry name" value="FAS1_domain"/>
</dbReference>
<dbReference type="RefSeq" id="WP_373287511.1">
    <property type="nucleotide sequence ID" value="NZ_BMLU01000008.1"/>
</dbReference>
<dbReference type="FunFam" id="2.30.180.10:FF:000014">
    <property type="entry name" value="Stabilin 1"/>
    <property type="match status" value="1"/>
</dbReference>
<reference evidence="4 5" key="1">
    <citation type="submission" date="2019-03" db="EMBL/GenBank/DDBJ databases">
        <title>Genomic Encyclopedia of Type Strains, Phase IV (KMG-IV): sequencing the most valuable type-strain genomes for metagenomic binning, comparative biology and taxonomic classification.</title>
        <authorList>
            <person name="Goeker M."/>
        </authorList>
    </citation>
    <scope>NUCLEOTIDE SEQUENCE [LARGE SCALE GENOMIC DNA]</scope>
    <source>
        <strain evidence="4 5">DSM 25059</strain>
    </source>
</reference>
<dbReference type="Pfam" id="PF02469">
    <property type="entry name" value="Fasciclin"/>
    <property type="match status" value="1"/>
</dbReference>
<feature type="signal peptide" evidence="2">
    <location>
        <begin position="1"/>
        <end position="19"/>
    </location>
</feature>
<keyword evidence="2" id="KW-0732">Signal</keyword>
<dbReference type="InterPro" id="IPR050904">
    <property type="entry name" value="Adhesion/Biosynth-related"/>
</dbReference>
<keyword evidence="5" id="KW-1185">Reference proteome</keyword>
<dbReference type="Proteomes" id="UP000295493">
    <property type="component" value="Unassembled WGS sequence"/>
</dbReference>
<dbReference type="AlphaFoldDB" id="A0A4R6FKG5"/>
<dbReference type="SMART" id="SM00554">
    <property type="entry name" value="FAS1"/>
    <property type="match status" value="1"/>
</dbReference>
<proteinExistence type="predicted"/>
<sequence length="232" mass="23304">MFRSKGLIFASMAGAAALAACTTTTDMNGTDSAGSTAATSDTVAATPTPKPTPTPKAKPNPMVGGAKMDANKTIVANASAASNLTTLVAAIKAAGLAQTLSGPGPFTVFAPTNDAFNRLPPGTVDTLLKPENQATLKKILTYHVVPGDLDAKELMSRIEAGGGSATLTTVEGEPITITLTNGNVTLTDTAGNKAYVSPKMHDVRQSNGIVHVINGVIVPTLGGGSSSDASAQ</sequence>
<dbReference type="Gene3D" id="2.30.180.10">
    <property type="entry name" value="FAS1 domain"/>
    <property type="match status" value="1"/>
</dbReference>
<feature type="compositionally biased region" description="Pro residues" evidence="1">
    <location>
        <begin position="48"/>
        <end position="58"/>
    </location>
</feature>
<dbReference type="PROSITE" id="PS50213">
    <property type="entry name" value="FAS1"/>
    <property type="match status" value="1"/>
</dbReference>
<evidence type="ECO:0000313" key="4">
    <source>
        <dbReference type="EMBL" id="TDN81064.1"/>
    </source>
</evidence>
<dbReference type="InterPro" id="IPR036378">
    <property type="entry name" value="FAS1_dom_sf"/>
</dbReference>
<feature type="compositionally biased region" description="Low complexity" evidence="1">
    <location>
        <begin position="29"/>
        <end position="47"/>
    </location>
</feature>
<dbReference type="SUPFAM" id="SSF82153">
    <property type="entry name" value="FAS1 domain"/>
    <property type="match status" value="1"/>
</dbReference>
<dbReference type="PANTHER" id="PTHR10900:SF77">
    <property type="entry name" value="FI19380P1"/>
    <property type="match status" value="1"/>
</dbReference>
<dbReference type="PANTHER" id="PTHR10900">
    <property type="entry name" value="PERIOSTIN-RELATED"/>
    <property type="match status" value="1"/>
</dbReference>
<comment type="caution">
    <text evidence="4">The sequence shown here is derived from an EMBL/GenBank/DDBJ whole genome shotgun (WGS) entry which is preliminary data.</text>
</comment>
<feature type="domain" description="FAS1" evidence="3">
    <location>
        <begin position="71"/>
        <end position="217"/>
    </location>
</feature>
<dbReference type="GO" id="GO:0005615">
    <property type="term" value="C:extracellular space"/>
    <property type="evidence" value="ECO:0007669"/>
    <property type="project" value="TreeGrafter"/>
</dbReference>
<evidence type="ECO:0000313" key="5">
    <source>
        <dbReference type="Proteomes" id="UP000295493"/>
    </source>
</evidence>
<organism evidence="4 5">
    <name type="scientific">Stakelama pacifica</name>
    <dbReference type="NCBI Taxonomy" id="517720"/>
    <lineage>
        <taxon>Bacteria</taxon>
        <taxon>Pseudomonadati</taxon>
        <taxon>Pseudomonadota</taxon>
        <taxon>Alphaproteobacteria</taxon>
        <taxon>Sphingomonadales</taxon>
        <taxon>Sphingomonadaceae</taxon>
        <taxon>Stakelama</taxon>
    </lineage>
</organism>
<gene>
    <name evidence="4" type="ORF">EV664_1085</name>
</gene>
<evidence type="ECO:0000256" key="1">
    <source>
        <dbReference type="SAM" id="MobiDB-lite"/>
    </source>
</evidence>
<feature type="region of interest" description="Disordered" evidence="1">
    <location>
        <begin position="29"/>
        <end position="64"/>
    </location>
</feature>